<dbReference type="GO" id="GO:0042941">
    <property type="term" value="P:D-alanine transmembrane transport"/>
    <property type="evidence" value="ECO:0007669"/>
    <property type="project" value="TreeGrafter"/>
</dbReference>
<dbReference type="AlphaFoldDB" id="A0A6S6Z6V9"/>
<feature type="transmembrane region" description="Helical" evidence="10">
    <location>
        <begin position="31"/>
        <end position="50"/>
    </location>
</feature>
<evidence type="ECO:0000256" key="9">
    <source>
        <dbReference type="ARBA" id="ARBA00037998"/>
    </source>
</evidence>
<keyword evidence="6" id="KW-0029">Amino-acid transport</keyword>
<keyword evidence="8 10" id="KW-0472">Membrane</keyword>
<dbReference type="InterPro" id="IPR052157">
    <property type="entry name" value="BCAA_transport_permease"/>
</dbReference>
<evidence type="ECO:0000256" key="4">
    <source>
        <dbReference type="ARBA" id="ARBA00022519"/>
    </source>
</evidence>
<evidence type="ECO:0000313" key="11">
    <source>
        <dbReference type="EMBL" id="CAB3665024.1"/>
    </source>
</evidence>
<proteinExistence type="inferred from homology"/>
<comment type="similarity">
    <text evidence="9">Belongs to the binding-protein-dependent transport system permease family. LivHM subfamily.</text>
</comment>
<keyword evidence="4" id="KW-0997">Cell inner membrane</keyword>
<dbReference type="GO" id="GO:0015808">
    <property type="term" value="P:L-alanine transport"/>
    <property type="evidence" value="ECO:0007669"/>
    <property type="project" value="TreeGrafter"/>
</dbReference>
<dbReference type="Pfam" id="PF02653">
    <property type="entry name" value="BPD_transp_2"/>
    <property type="match status" value="1"/>
</dbReference>
<evidence type="ECO:0000256" key="3">
    <source>
        <dbReference type="ARBA" id="ARBA00022475"/>
    </source>
</evidence>
<evidence type="ECO:0000256" key="5">
    <source>
        <dbReference type="ARBA" id="ARBA00022692"/>
    </source>
</evidence>
<dbReference type="GO" id="GO:0005304">
    <property type="term" value="F:L-valine transmembrane transporter activity"/>
    <property type="evidence" value="ECO:0007669"/>
    <property type="project" value="TreeGrafter"/>
</dbReference>
<dbReference type="Proteomes" id="UP000494111">
    <property type="component" value="Unassembled WGS sequence"/>
</dbReference>
<gene>
    <name evidence="11" type="primary">livH_3</name>
    <name evidence="11" type="ORF">LMG3458_00794</name>
</gene>
<feature type="transmembrane region" description="Helical" evidence="10">
    <location>
        <begin position="138"/>
        <end position="155"/>
    </location>
</feature>
<evidence type="ECO:0000256" key="1">
    <source>
        <dbReference type="ARBA" id="ARBA00004651"/>
    </source>
</evidence>
<dbReference type="GO" id="GO:0015190">
    <property type="term" value="F:L-leucine transmembrane transporter activity"/>
    <property type="evidence" value="ECO:0007669"/>
    <property type="project" value="TreeGrafter"/>
</dbReference>
<feature type="transmembrane region" description="Helical" evidence="10">
    <location>
        <begin position="258"/>
        <end position="277"/>
    </location>
</feature>
<evidence type="ECO:0000256" key="10">
    <source>
        <dbReference type="SAM" id="Phobius"/>
    </source>
</evidence>
<dbReference type="EMBL" id="CADIJO010000002">
    <property type="protein sequence ID" value="CAB3665024.1"/>
    <property type="molecule type" value="Genomic_DNA"/>
</dbReference>
<dbReference type="PANTHER" id="PTHR11795">
    <property type="entry name" value="BRANCHED-CHAIN AMINO ACID TRANSPORT SYSTEM PERMEASE PROTEIN LIVH"/>
    <property type="match status" value="1"/>
</dbReference>
<dbReference type="GO" id="GO:0015188">
    <property type="term" value="F:L-isoleucine transmembrane transporter activity"/>
    <property type="evidence" value="ECO:0007669"/>
    <property type="project" value="TreeGrafter"/>
</dbReference>
<feature type="transmembrane region" description="Helical" evidence="10">
    <location>
        <begin position="217"/>
        <end position="246"/>
    </location>
</feature>
<dbReference type="GO" id="GO:0015192">
    <property type="term" value="F:L-phenylalanine transmembrane transporter activity"/>
    <property type="evidence" value="ECO:0007669"/>
    <property type="project" value="TreeGrafter"/>
</dbReference>
<name>A0A6S6Z6V9_9BURK</name>
<dbReference type="CDD" id="cd06582">
    <property type="entry name" value="TM_PBP1_LivH_like"/>
    <property type="match status" value="1"/>
</dbReference>
<feature type="transmembrane region" description="Helical" evidence="10">
    <location>
        <begin position="6"/>
        <end position="24"/>
    </location>
</feature>
<feature type="transmembrane region" description="Helical" evidence="10">
    <location>
        <begin position="56"/>
        <end position="80"/>
    </location>
</feature>
<dbReference type="InterPro" id="IPR001851">
    <property type="entry name" value="ABC_transp_permease"/>
</dbReference>
<comment type="subcellular location">
    <subcellularLocation>
        <location evidence="1">Cell membrane</location>
        <topology evidence="1">Multi-pass membrane protein</topology>
    </subcellularLocation>
</comment>
<evidence type="ECO:0000256" key="8">
    <source>
        <dbReference type="ARBA" id="ARBA00023136"/>
    </source>
</evidence>
<keyword evidence="2" id="KW-0813">Transport</keyword>
<evidence type="ECO:0000256" key="6">
    <source>
        <dbReference type="ARBA" id="ARBA00022970"/>
    </source>
</evidence>
<protein>
    <submittedName>
        <fullName evidence="11">High-affinity branched-chain amino acid transport system permease protein LivH</fullName>
    </submittedName>
</protein>
<reference evidence="11 12" key="1">
    <citation type="submission" date="2020-04" db="EMBL/GenBank/DDBJ databases">
        <authorList>
            <person name="De Canck E."/>
        </authorList>
    </citation>
    <scope>NUCLEOTIDE SEQUENCE [LARGE SCALE GENOMIC DNA]</scope>
    <source>
        <strain evidence="11 12">LMG 3458</strain>
    </source>
</reference>
<accession>A0A6S6Z6V9</accession>
<dbReference type="PANTHER" id="PTHR11795:SF371">
    <property type="entry name" value="HIGH-AFFINITY BRANCHED-CHAIN AMINO ACID TRANSPORT SYSTEM PERMEASE PROTEIN LIVH"/>
    <property type="match status" value="1"/>
</dbReference>
<keyword evidence="7 10" id="KW-1133">Transmembrane helix</keyword>
<organism evidence="11 12">
    <name type="scientific">Achromobacter deleyi</name>
    <dbReference type="NCBI Taxonomy" id="1353891"/>
    <lineage>
        <taxon>Bacteria</taxon>
        <taxon>Pseudomonadati</taxon>
        <taxon>Pseudomonadota</taxon>
        <taxon>Betaproteobacteria</taxon>
        <taxon>Burkholderiales</taxon>
        <taxon>Alcaligenaceae</taxon>
        <taxon>Achromobacter</taxon>
    </lineage>
</organism>
<sequence>MIQLLFNGLVTGLLVALPALALSLTFGVLRFANFAIGAMLTAGAYLIWAFNALAGWPLPAAVAAGAAGSALLALAADWLVFRPLRDRSGVTLLVASMGLAFVLENAVRLAAGGATRGYEVAASRPIRLAGLRINQEQVLTLAVTVAALAAVWLLLRHTRLGRAMRAVADNAPLAAVRGISQGRVVAATWAVAGVLTALAGLLVGLDIGVDPLMGWNYLLPVFAAAVLGGIGQPLAAVPGALLLGVAAELSTLWLPPHYRAVVAFALMALCLLLRPAGLFGSRWVTR</sequence>
<keyword evidence="3" id="KW-1003">Cell membrane</keyword>
<keyword evidence="5 10" id="KW-0812">Transmembrane</keyword>
<feature type="transmembrane region" description="Helical" evidence="10">
    <location>
        <begin position="92"/>
        <end position="111"/>
    </location>
</feature>
<dbReference type="RefSeq" id="WP_175191273.1">
    <property type="nucleotide sequence ID" value="NZ_CADIJO010000002.1"/>
</dbReference>
<feature type="transmembrane region" description="Helical" evidence="10">
    <location>
        <begin position="184"/>
        <end position="205"/>
    </location>
</feature>
<evidence type="ECO:0000256" key="2">
    <source>
        <dbReference type="ARBA" id="ARBA00022448"/>
    </source>
</evidence>
<dbReference type="GO" id="GO:0005886">
    <property type="term" value="C:plasma membrane"/>
    <property type="evidence" value="ECO:0007669"/>
    <property type="project" value="UniProtKB-SubCell"/>
</dbReference>
<dbReference type="GO" id="GO:1903806">
    <property type="term" value="P:L-isoleucine import across plasma membrane"/>
    <property type="evidence" value="ECO:0007669"/>
    <property type="project" value="TreeGrafter"/>
</dbReference>
<evidence type="ECO:0000313" key="12">
    <source>
        <dbReference type="Proteomes" id="UP000494111"/>
    </source>
</evidence>
<evidence type="ECO:0000256" key="7">
    <source>
        <dbReference type="ARBA" id="ARBA00022989"/>
    </source>
</evidence>